<evidence type="ECO:0000256" key="7">
    <source>
        <dbReference type="ARBA" id="ARBA00022664"/>
    </source>
</evidence>
<sequence>MDTQWYTLGKVRRGRLTVSLPKPPLSELEQAFGYTFINRERFEQALTHRSANAQHNERLEFLGDSVLGIIISEALYERFPNIDEGDLSRMRATLVCGRSLAKLAQKFQLGRHLWLGPGEMKSGGHRRESILADAVEALLGAMYLESDLENCRNVVLNWYQAQLNHIKPGAGHKDPKTRLQEYLQGRQLPLPLYEVVTIQGQAHNQRFTVSCKTELLAEPVLGSGTSRRKAEQQAAEQTLEVLQAQEQTKK</sequence>
<evidence type="ECO:0000256" key="12">
    <source>
        <dbReference type="ARBA" id="ARBA00022801"/>
    </source>
</evidence>
<evidence type="ECO:0000256" key="6">
    <source>
        <dbReference type="ARBA" id="ARBA00022552"/>
    </source>
</evidence>
<keyword evidence="10 15" id="KW-0479">Metal-binding</keyword>
<evidence type="ECO:0000256" key="8">
    <source>
        <dbReference type="ARBA" id="ARBA00022694"/>
    </source>
</evidence>
<evidence type="ECO:0000256" key="5">
    <source>
        <dbReference type="ARBA" id="ARBA00022490"/>
    </source>
</evidence>
<dbReference type="GO" id="GO:0006397">
    <property type="term" value="P:mRNA processing"/>
    <property type="evidence" value="ECO:0007669"/>
    <property type="project" value="UniProtKB-UniRule"/>
</dbReference>
<dbReference type="PANTHER" id="PTHR11207">
    <property type="entry name" value="RIBONUCLEASE III"/>
    <property type="match status" value="1"/>
</dbReference>
<keyword evidence="7 15" id="KW-0507">mRNA processing</keyword>
<dbReference type="Pfam" id="PF00035">
    <property type="entry name" value="dsrm"/>
    <property type="match status" value="1"/>
</dbReference>
<dbReference type="GO" id="GO:0008033">
    <property type="term" value="P:tRNA processing"/>
    <property type="evidence" value="ECO:0007669"/>
    <property type="project" value="UniProtKB-KW"/>
</dbReference>
<comment type="caution">
    <text evidence="18">The sequence shown here is derived from an EMBL/GenBank/DDBJ whole genome shotgun (WGS) entry which is preliminary data.</text>
</comment>
<dbReference type="SMART" id="SM00535">
    <property type="entry name" value="RIBOc"/>
    <property type="match status" value="1"/>
</dbReference>
<gene>
    <name evidence="15" type="primary">rnc</name>
    <name evidence="18" type="ORF">CWI69_02770</name>
</gene>
<feature type="domain" description="RNase III" evidence="17">
    <location>
        <begin position="25"/>
        <end position="147"/>
    </location>
</feature>
<dbReference type="GO" id="GO:0046872">
    <property type="term" value="F:metal ion binding"/>
    <property type="evidence" value="ECO:0007669"/>
    <property type="project" value="UniProtKB-KW"/>
</dbReference>
<proteinExistence type="inferred from homology"/>
<dbReference type="InterPro" id="IPR000999">
    <property type="entry name" value="RNase_III_dom"/>
</dbReference>
<dbReference type="AlphaFoldDB" id="A0A432Y090"/>
<dbReference type="InterPro" id="IPR014720">
    <property type="entry name" value="dsRBD_dom"/>
</dbReference>
<evidence type="ECO:0000313" key="19">
    <source>
        <dbReference type="Proteomes" id="UP000287198"/>
    </source>
</evidence>
<evidence type="ECO:0000256" key="15">
    <source>
        <dbReference type="HAMAP-Rule" id="MF_00104"/>
    </source>
</evidence>
<dbReference type="GO" id="GO:0019843">
    <property type="term" value="F:rRNA binding"/>
    <property type="evidence" value="ECO:0007669"/>
    <property type="project" value="UniProtKB-KW"/>
</dbReference>
<reference evidence="19" key="1">
    <citation type="journal article" date="2018" name="Front. Microbiol.">
        <title>Genome-Based Analysis Reveals the Taxonomy and Diversity of the Family Idiomarinaceae.</title>
        <authorList>
            <person name="Liu Y."/>
            <person name="Lai Q."/>
            <person name="Shao Z."/>
        </authorList>
    </citation>
    <scope>NUCLEOTIDE SEQUENCE [LARGE SCALE GENOMIC DNA]</scope>
    <source>
        <strain evidence="19">BH195</strain>
    </source>
</reference>
<evidence type="ECO:0000256" key="3">
    <source>
        <dbReference type="ARBA" id="ARBA00010183"/>
    </source>
</evidence>
<evidence type="ECO:0000256" key="14">
    <source>
        <dbReference type="ARBA" id="ARBA00022884"/>
    </source>
</evidence>
<protein>
    <recommendedName>
        <fullName evidence="15">Ribonuclease 3</fullName>
        <ecNumber evidence="15">3.1.26.3</ecNumber>
    </recommendedName>
    <alternativeName>
        <fullName evidence="15">Ribonuclease III</fullName>
        <shortName evidence="15">RNase III</shortName>
    </alternativeName>
</protein>
<evidence type="ECO:0000256" key="9">
    <source>
        <dbReference type="ARBA" id="ARBA00022722"/>
    </source>
</evidence>
<evidence type="ECO:0000259" key="16">
    <source>
        <dbReference type="PROSITE" id="PS50137"/>
    </source>
</evidence>
<keyword evidence="14 15" id="KW-0694">RNA-binding</keyword>
<feature type="binding site" evidence="15">
    <location>
        <position position="60"/>
    </location>
    <ligand>
        <name>Mg(2+)</name>
        <dbReference type="ChEBI" id="CHEBI:18420"/>
    </ligand>
</feature>
<organism evidence="18 19">
    <name type="scientific">Pseudidiomarina halophila</name>
    <dbReference type="NCBI Taxonomy" id="1449799"/>
    <lineage>
        <taxon>Bacteria</taxon>
        <taxon>Pseudomonadati</taxon>
        <taxon>Pseudomonadota</taxon>
        <taxon>Gammaproteobacteria</taxon>
        <taxon>Alteromonadales</taxon>
        <taxon>Idiomarinaceae</taxon>
        <taxon>Pseudidiomarina</taxon>
    </lineage>
</organism>
<dbReference type="GO" id="GO:0003725">
    <property type="term" value="F:double-stranded RNA binding"/>
    <property type="evidence" value="ECO:0007669"/>
    <property type="project" value="TreeGrafter"/>
</dbReference>
<dbReference type="PROSITE" id="PS50137">
    <property type="entry name" value="DS_RBD"/>
    <property type="match status" value="1"/>
</dbReference>
<dbReference type="InterPro" id="IPR036389">
    <property type="entry name" value="RNase_III_sf"/>
</dbReference>
<evidence type="ECO:0000259" key="17">
    <source>
        <dbReference type="PROSITE" id="PS50142"/>
    </source>
</evidence>
<dbReference type="NCBIfam" id="TIGR02191">
    <property type="entry name" value="RNaseIII"/>
    <property type="match status" value="1"/>
</dbReference>
<keyword evidence="19" id="KW-1185">Reference proteome</keyword>
<dbReference type="PROSITE" id="PS00517">
    <property type="entry name" value="RNASE_3_1"/>
    <property type="match status" value="1"/>
</dbReference>
<comment type="catalytic activity">
    <reaction evidence="1 15">
        <text>Endonucleolytic cleavage to 5'-phosphomonoester.</text>
        <dbReference type="EC" id="3.1.26.3"/>
    </reaction>
</comment>
<evidence type="ECO:0000256" key="13">
    <source>
        <dbReference type="ARBA" id="ARBA00022842"/>
    </source>
</evidence>
<dbReference type="SUPFAM" id="SSF69065">
    <property type="entry name" value="RNase III domain-like"/>
    <property type="match status" value="1"/>
</dbReference>
<dbReference type="Gene3D" id="3.30.160.20">
    <property type="match status" value="1"/>
</dbReference>
<feature type="active site" evidence="15">
    <location>
        <position position="64"/>
    </location>
</feature>
<comment type="function">
    <text evidence="15">Digests double-stranded RNA. Involved in the processing of primary rRNA transcript to yield the immediate precursors to the large and small rRNAs (23S and 16S). Processes some mRNAs, and tRNAs when they are encoded in the rRNA operon. Processes pre-crRNA and tracrRNA of type II CRISPR loci if present in the organism.</text>
</comment>
<dbReference type="FunFam" id="3.30.160.20:FF:000003">
    <property type="entry name" value="Ribonuclease 3"/>
    <property type="match status" value="1"/>
</dbReference>
<comment type="subunit">
    <text evidence="4 15">Homodimer.</text>
</comment>
<dbReference type="Pfam" id="PF14622">
    <property type="entry name" value="Ribonucleas_3_3"/>
    <property type="match status" value="1"/>
</dbReference>
<keyword evidence="11 15" id="KW-0255">Endonuclease</keyword>
<dbReference type="HAMAP" id="MF_00104">
    <property type="entry name" value="RNase_III"/>
    <property type="match status" value="1"/>
</dbReference>
<dbReference type="OrthoDB" id="9805026at2"/>
<dbReference type="InterPro" id="IPR011907">
    <property type="entry name" value="RNase_III"/>
</dbReference>
<dbReference type="PROSITE" id="PS50142">
    <property type="entry name" value="RNASE_3_2"/>
    <property type="match status" value="1"/>
</dbReference>
<dbReference type="GO" id="GO:0010468">
    <property type="term" value="P:regulation of gene expression"/>
    <property type="evidence" value="ECO:0007669"/>
    <property type="project" value="TreeGrafter"/>
</dbReference>
<comment type="similarity">
    <text evidence="3">Belongs to the ribonuclease III family.</text>
</comment>
<name>A0A432Y090_9GAMM</name>
<dbReference type="GO" id="GO:0005737">
    <property type="term" value="C:cytoplasm"/>
    <property type="evidence" value="ECO:0007669"/>
    <property type="project" value="UniProtKB-SubCell"/>
</dbReference>
<evidence type="ECO:0000256" key="10">
    <source>
        <dbReference type="ARBA" id="ARBA00022723"/>
    </source>
</evidence>
<dbReference type="GO" id="GO:0004525">
    <property type="term" value="F:ribonuclease III activity"/>
    <property type="evidence" value="ECO:0007669"/>
    <property type="project" value="UniProtKB-UniRule"/>
</dbReference>
<keyword evidence="8 15" id="KW-0819">tRNA processing</keyword>
<feature type="active site" evidence="15">
    <location>
        <position position="136"/>
    </location>
</feature>
<keyword evidence="12 15" id="KW-0378">Hydrolase</keyword>
<dbReference type="CDD" id="cd10845">
    <property type="entry name" value="DSRM_RNAse_III_family"/>
    <property type="match status" value="1"/>
</dbReference>
<keyword evidence="5 15" id="KW-0963">Cytoplasm</keyword>
<keyword evidence="6 15" id="KW-0698">rRNA processing</keyword>
<feature type="binding site" evidence="15">
    <location>
        <position position="133"/>
    </location>
    <ligand>
        <name>Mg(2+)</name>
        <dbReference type="ChEBI" id="CHEBI:18420"/>
    </ligand>
</feature>
<evidence type="ECO:0000313" key="18">
    <source>
        <dbReference type="EMBL" id="RUO54356.1"/>
    </source>
</evidence>
<evidence type="ECO:0000256" key="2">
    <source>
        <dbReference type="ARBA" id="ARBA00004496"/>
    </source>
</evidence>
<keyword evidence="9 15" id="KW-0540">Nuclease</keyword>
<dbReference type="GO" id="GO:0042802">
    <property type="term" value="F:identical protein binding"/>
    <property type="evidence" value="ECO:0007669"/>
    <property type="project" value="UniProtKB-ARBA"/>
</dbReference>
<dbReference type="Proteomes" id="UP000287198">
    <property type="component" value="Unassembled WGS sequence"/>
</dbReference>
<accession>A0A432Y090</accession>
<dbReference type="PANTHER" id="PTHR11207:SF0">
    <property type="entry name" value="RIBONUCLEASE 3"/>
    <property type="match status" value="1"/>
</dbReference>
<dbReference type="GO" id="GO:0006364">
    <property type="term" value="P:rRNA processing"/>
    <property type="evidence" value="ECO:0007669"/>
    <property type="project" value="UniProtKB-UniRule"/>
</dbReference>
<dbReference type="FunFam" id="1.10.1520.10:FF:000001">
    <property type="entry name" value="Ribonuclease 3"/>
    <property type="match status" value="1"/>
</dbReference>
<dbReference type="SMART" id="SM00358">
    <property type="entry name" value="DSRM"/>
    <property type="match status" value="1"/>
</dbReference>
<evidence type="ECO:0000256" key="1">
    <source>
        <dbReference type="ARBA" id="ARBA00000109"/>
    </source>
</evidence>
<feature type="binding site" evidence="15">
    <location>
        <position position="136"/>
    </location>
    <ligand>
        <name>Mg(2+)</name>
        <dbReference type="ChEBI" id="CHEBI:18420"/>
    </ligand>
</feature>
<dbReference type="EC" id="3.1.26.3" evidence="15"/>
<comment type="subcellular location">
    <subcellularLocation>
        <location evidence="2 15">Cytoplasm</location>
    </subcellularLocation>
</comment>
<evidence type="ECO:0000256" key="4">
    <source>
        <dbReference type="ARBA" id="ARBA00011738"/>
    </source>
</evidence>
<dbReference type="CDD" id="cd00593">
    <property type="entry name" value="RIBOc"/>
    <property type="match status" value="1"/>
</dbReference>
<dbReference type="Gene3D" id="1.10.1520.10">
    <property type="entry name" value="Ribonuclease III domain"/>
    <property type="match status" value="1"/>
</dbReference>
<evidence type="ECO:0000256" key="11">
    <source>
        <dbReference type="ARBA" id="ARBA00022759"/>
    </source>
</evidence>
<feature type="domain" description="DRBM" evidence="16">
    <location>
        <begin position="174"/>
        <end position="244"/>
    </location>
</feature>
<dbReference type="SUPFAM" id="SSF54768">
    <property type="entry name" value="dsRNA-binding domain-like"/>
    <property type="match status" value="1"/>
</dbReference>
<comment type="cofactor">
    <cofactor evidence="15">
        <name>Mg(2+)</name>
        <dbReference type="ChEBI" id="CHEBI:18420"/>
    </cofactor>
</comment>
<keyword evidence="15" id="KW-0699">rRNA-binding</keyword>
<dbReference type="EMBL" id="PIPW01000001">
    <property type="protein sequence ID" value="RUO54356.1"/>
    <property type="molecule type" value="Genomic_DNA"/>
</dbReference>
<keyword evidence="13 15" id="KW-0460">Magnesium</keyword>